<proteinExistence type="predicted"/>
<feature type="transmembrane region" description="Helical" evidence="1">
    <location>
        <begin position="103"/>
        <end position="125"/>
    </location>
</feature>
<name>A0A0G4GFG6_9ALVE</name>
<organism evidence="2">
    <name type="scientific">Chromera velia CCMP2878</name>
    <dbReference type="NCBI Taxonomy" id="1169474"/>
    <lineage>
        <taxon>Eukaryota</taxon>
        <taxon>Sar</taxon>
        <taxon>Alveolata</taxon>
        <taxon>Colpodellida</taxon>
        <taxon>Chromeraceae</taxon>
        <taxon>Chromera</taxon>
    </lineage>
</organism>
<dbReference type="VEuPathDB" id="CryptoDB:Cvel_21573"/>
<evidence type="ECO:0000313" key="2">
    <source>
        <dbReference type="EMBL" id="CEM27989.1"/>
    </source>
</evidence>
<keyword evidence="1" id="KW-0472">Membrane</keyword>
<keyword evidence="1" id="KW-0812">Transmembrane</keyword>
<feature type="transmembrane region" description="Helical" evidence="1">
    <location>
        <begin position="175"/>
        <end position="195"/>
    </location>
</feature>
<dbReference type="EMBL" id="CDMZ01001143">
    <property type="protein sequence ID" value="CEM27989.1"/>
    <property type="molecule type" value="Genomic_DNA"/>
</dbReference>
<gene>
    <name evidence="2" type="ORF">Cvel_21573</name>
</gene>
<protein>
    <submittedName>
        <fullName evidence="2">Uncharacterized protein</fullName>
    </submittedName>
</protein>
<feature type="transmembrane region" description="Helical" evidence="1">
    <location>
        <begin position="15"/>
        <end position="32"/>
    </location>
</feature>
<feature type="transmembrane region" description="Helical" evidence="1">
    <location>
        <begin position="132"/>
        <end position="155"/>
    </location>
</feature>
<sequence length="265" mass="30583">MGRYAIVITPERWRVAFYSSFILLFGLCVGLTKRYVHIDDTDNPIYHVFGYTNVCINFDFPPSSYVAPGIWPFVMMCGVIYQATCMLRNWTAWKDGKLSSCEYYVLACMHVYVILSFFAFSICFAVGPTENIVLHTLPFTAFMLALFFVAVANWYYINNVPPYLPMWKQVAGHAYIGVFSLATLAFMFLSVYLLYVDHSEMTRRVIVIVDDFWECCAIIVPPFIACISEQWTEQIHIEWKLLPTRMGDDHEPLDNEEPAKELATL</sequence>
<dbReference type="AlphaFoldDB" id="A0A0G4GFG6"/>
<reference evidence="2" key="1">
    <citation type="submission" date="2014-11" db="EMBL/GenBank/DDBJ databases">
        <authorList>
            <person name="Otto D Thomas"/>
            <person name="Naeem Raeece"/>
        </authorList>
    </citation>
    <scope>NUCLEOTIDE SEQUENCE</scope>
</reference>
<evidence type="ECO:0000256" key="1">
    <source>
        <dbReference type="SAM" id="Phobius"/>
    </source>
</evidence>
<keyword evidence="1" id="KW-1133">Transmembrane helix</keyword>
<feature type="transmembrane region" description="Helical" evidence="1">
    <location>
        <begin position="65"/>
        <end position="83"/>
    </location>
</feature>
<accession>A0A0G4GFG6</accession>